<dbReference type="InterPro" id="IPR044817">
    <property type="entry name" value="SBP-like"/>
</dbReference>
<dbReference type="EMBL" id="GL433843">
    <property type="protein sequence ID" value="EFN55889.1"/>
    <property type="molecule type" value="Genomic_DNA"/>
</dbReference>
<dbReference type="GO" id="GO:0008270">
    <property type="term" value="F:zinc ion binding"/>
    <property type="evidence" value="ECO:0007669"/>
    <property type="project" value="UniProtKB-KW"/>
</dbReference>
<sequence>QRYRVCKPHLQSPAMVVDGVVQRFCQQCGRFHLLREFDGDKRNCRARLQQHNSRRRK</sequence>
<evidence type="ECO:0000259" key="4">
    <source>
        <dbReference type="PROSITE" id="PS51141"/>
    </source>
</evidence>
<evidence type="ECO:0000256" key="2">
    <source>
        <dbReference type="ARBA" id="ARBA00022771"/>
    </source>
</evidence>
<feature type="non-terminal residue" evidence="5">
    <location>
        <position position="57"/>
    </location>
</feature>
<dbReference type="Proteomes" id="UP000008141">
    <property type="component" value="Unassembled WGS sequence"/>
</dbReference>
<dbReference type="GeneID" id="17355400"/>
<dbReference type="PROSITE" id="PS51141">
    <property type="entry name" value="ZF_SBP"/>
    <property type="match status" value="1"/>
</dbReference>
<dbReference type="GO" id="GO:0003677">
    <property type="term" value="F:DNA binding"/>
    <property type="evidence" value="ECO:0007669"/>
    <property type="project" value="InterPro"/>
</dbReference>
<feature type="domain" description="SBP-type" evidence="4">
    <location>
        <begin position="1"/>
        <end position="57"/>
    </location>
</feature>
<keyword evidence="6" id="KW-1185">Reference proteome</keyword>
<dbReference type="AlphaFoldDB" id="E1ZDN0"/>
<dbReference type="PANTHER" id="PTHR31251">
    <property type="entry name" value="SQUAMOSA PROMOTER-BINDING-LIKE PROTEIN 4"/>
    <property type="match status" value="1"/>
</dbReference>
<evidence type="ECO:0000313" key="5">
    <source>
        <dbReference type="EMBL" id="EFN55889.1"/>
    </source>
</evidence>
<dbReference type="OMA" id="RYKICEF"/>
<dbReference type="Gene3D" id="4.10.1100.10">
    <property type="entry name" value="Transcription factor, SBP-box domain"/>
    <property type="match status" value="1"/>
</dbReference>
<dbReference type="OrthoDB" id="515128at2759"/>
<dbReference type="SUPFAM" id="SSF103612">
    <property type="entry name" value="SBT domain"/>
    <property type="match status" value="1"/>
</dbReference>
<evidence type="ECO:0000256" key="3">
    <source>
        <dbReference type="ARBA" id="ARBA00022833"/>
    </source>
</evidence>
<dbReference type="Pfam" id="PF03110">
    <property type="entry name" value="SBP"/>
    <property type="match status" value="1"/>
</dbReference>
<evidence type="ECO:0000256" key="1">
    <source>
        <dbReference type="ARBA" id="ARBA00022723"/>
    </source>
</evidence>
<organism evidence="6">
    <name type="scientific">Chlorella variabilis</name>
    <name type="common">Green alga</name>
    <dbReference type="NCBI Taxonomy" id="554065"/>
    <lineage>
        <taxon>Eukaryota</taxon>
        <taxon>Viridiplantae</taxon>
        <taxon>Chlorophyta</taxon>
        <taxon>core chlorophytes</taxon>
        <taxon>Trebouxiophyceae</taxon>
        <taxon>Chlorellales</taxon>
        <taxon>Chlorellaceae</taxon>
        <taxon>Chlorella clade</taxon>
        <taxon>Chlorella</taxon>
    </lineage>
</organism>
<protein>
    <recommendedName>
        <fullName evidence="4">SBP-type domain-containing protein</fullName>
    </recommendedName>
</protein>
<gene>
    <name evidence="5" type="ORF">CHLNCDRAFT_17960</name>
</gene>
<proteinExistence type="predicted"/>
<keyword evidence="2" id="KW-0863">Zinc-finger</keyword>
<dbReference type="GO" id="GO:0005634">
    <property type="term" value="C:nucleus"/>
    <property type="evidence" value="ECO:0007669"/>
    <property type="project" value="InterPro"/>
</dbReference>
<keyword evidence="3" id="KW-0862">Zinc</keyword>
<dbReference type="KEGG" id="cvr:CHLNCDRAFT_17960"/>
<dbReference type="InterPro" id="IPR004333">
    <property type="entry name" value="SBP_dom"/>
</dbReference>
<evidence type="ECO:0000313" key="6">
    <source>
        <dbReference type="Proteomes" id="UP000008141"/>
    </source>
</evidence>
<dbReference type="InParanoid" id="E1ZDN0"/>
<dbReference type="InterPro" id="IPR036893">
    <property type="entry name" value="SBP_sf"/>
</dbReference>
<keyword evidence="1" id="KW-0479">Metal-binding</keyword>
<accession>E1ZDN0</accession>
<dbReference type="RefSeq" id="XP_005847991.1">
    <property type="nucleotide sequence ID" value="XM_005847929.1"/>
</dbReference>
<reference evidence="5 6" key="1">
    <citation type="journal article" date="2010" name="Plant Cell">
        <title>The Chlorella variabilis NC64A genome reveals adaptation to photosymbiosis, coevolution with viruses, and cryptic sex.</title>
        <authorList>
            <person name="Blanc G."/>
            <person name="Duncan G."/>
            <person name="Agarkova I."/>
            <person name="Borodovsky M."/>
            <person name="Gurnon J."/>
            <person name="Kuo A."/>
            <person name="Lindquist E."/>
            <person name="Lucas S."/>
            <person name="Pangilinan J."/>
            <person name="Polle J."/>
            <person name="Salamov A."/>
            <person name="Terry A."/>
            <person name="Yamada T."/>
            <person name="Dunigan D.D."/>
            <person name="Grigoriev I.V."/>
            <person name="Claverie J.M."/>
            <person name="Van Etten J.L."/>
        </authorList>
    </citation>
    <scope>NUCLEOTIDE SEQUENCE [LARGE SCALE GENOMIC DNA]</scope>
    <source>
        <strain evidence="5 6">NC64A</strain>
    </source>
</reference>
<name>E1ZDN0_CHLVA</name>
<feature type="non-terminal residue" evidence="5">
    <location>
        <position position="1"/>
    </location>
</feature>
<dbReference type="PANTHER" id="PTHR31251:SF169">
    <property type="entry name" value="SQUAMOSA PROMOTER-BINDING-LIKE PROTEIN 8"/>
    <property type="match status" value="1"/>
</dbReference>
<dbReference type="STRING" id="554065.E1ZDN0"/>